<dbReference type="GO" id="GO:0016558">
    <property type="term" value="P:protein import into peroxisome matrix"/>
    <property type="evidence" value="ECO:0007669"/>
    <property type="project" value="TreeGrafter"/>
</dbReference>
<dbReference type="OrthoDB" id="552049at2759"/>
<dbReference type="PANTHER" id="PTHR45006:SF1">
    <property type="entry name" value="DNAJ-LIKE PROTEIN 1"/>
    <property type="match status" value="1"/>
</dbReference>
<sequence length="81" mass="9091">MAKRLERAQALAISGEIYSKAQRNAEEEGDYMAFEQLVAEAAAKKENKKKERIRRNMDTIIHHSHSEAQAAADDLPNVPKA</sequence>
<evidence type="ECO:0000313" key="1">
    <source>
        <dbReference type="EMBL" id="RAL61869.1"/>
    </source>
</evidence>
<dbReference type="InterPro" id="IPR052814">
    <property type="entry name" value="Peroxisomal_DnaJ"/>
</dbReference>
<dbReference type="GO" id="GO:0005829">
    <property type="term" value="C:cytosol"/>
    <property type="evidence" value="ECO:0007669"/>
    <property type="project" value="TreeGrafter"/>
</dbReference>
<accession>A0A395IU41</accession>
<comment type="caution">
    <text evidence="1">The sequence shown here is derived from an EMBL/GenBank/DDBJ whole genome shotgun (WGS) entry which is preliminary data.</text>
</comment>
<evidence type="ECO:0000313" key="2">
    <source>
        <dbReference type="Proteomes" id="UP000249056"/>
    </source>
</evidence>
<dbReference type="PANTHER" id="PTHR45006">
    <property type="entry name" value="DNAJ-LIKE PROTEIN 1"/>
    <property type="match status" value="1"/>
</dbReference>
<name>A0A395IU41_9HELO</name>
<protein>
    <submittedName>
        <fullName evidence="1">Uncharacterized protein</fullName>
    </submittedName>
</protein>
<dbReference type="AlphaFoldDB" id="A0A395IU41"/>
<gene>
    <name evidence="1" type="ORF">DID88_002932</name>
</gene>
<organism evidence="1 2">
    <name type="scientific">Monilinia fructigena</name>
    <dbReference type="NCBI Taxonomy" id="38457"/>
    <lineage>
        <taxon>Eukaryota</taxon>
        <taxon>Fungi</taxon>
        <taxon>Dikarya</taxon>
        <taxon>Ascomycota</taxon>
        <taxon>Pezizomycotina</taxon>
        <taxon>Leotiomycetes</taxon>
        <taxon>Helotiales</taxon>
        <taxon>Sclerotiniaceae</taxon>
        <taxon>Monilinia</taxon>
    </lineage>
</organism>
<keyword evidence="2" id="KW-1185">Reference proteome</keyword>
<dbReference type="Proteomes" id="UP000249056">
    <property type="component" value="Unassembled WGS sequence"/>
</dbReference>
<proteinExistence type="predicted"/>
<dbReference type="EMBL" id="QKRW01000028">
    <property type="protein sequence ID" value="RAL61869.1"/>
    <property type="molecule type" value="Genomic_DNA"/>
</dbReference>
<reference evidence="1 2" key="1">
    <citation type="submission" date="2018-06" db="EMBL/GenBank/DDBJ databases">
        <title>Genome Sequence of the Brown Rot Fungal Pathogen Monilinia fructigena.</title>
        <authorList>
            <person name="Landi L."/>
            <person name="De Miccolis Angelini R.M."/>
            <person name="Pollastro S."/>
            <person name="Abate D."/>
            <person name="Faretra F."/>
            <person name="Romanazzi G."/>
        </authorList>
    </citation>
    <scope>NUCLEOTIDE SEQUENCE [LARGE SCALE GENOMIC DNA]</scope>
    <source>
        <strain evidence="1 2">Mfrg269</strain>
    </source>
</reference>